<dbReference type="RefSeq" id="WP_141713992.1">
    <property type="nucleotide sequence ID" value="NZ_FMHU01000001.1"/>
</dbReference>
<evidence type="ECO:0000313" key="2">
    <source>
        <dbReference type="Proteomes" id="UP000198906"/>
    </source>
</evidence>
<gene>
    <name evidence="1" type="ORF">GA0074694_1550</name>
</gene>
<dbReference type="STRING" id="47866.GA0074694_1550"/>
<sequence>MDRRELRNILLHTGLSPEAFELEDVHEHVPLPPDFWFLRGSPGGRWEIGLYERGVYDVREIHDTEDAACRALHHALTGRPAPS</sequence>
<dbReference type="EMBL" id="FMHU01000001">
    <property type="protein sequence ID" value="SCL16237.1"/>
    <property type="molecule type" value="Genomic_DNA"/>
</dbReference>
<keyword evidence="2" id="KW-1185">Reference proteome</keyword>
<proteinExistence type="predicted"/>
<organism evidence="1 2">
    <name type="scientific">Micromonospora inyonensis</name>
    <dbReference type="NCBI Taxonomy" id="47866"/>
    <lineage>
        <taxon>Bacteria</taxon>
        <taxon>Bacillati</taxon>
        <taxon>Actinomycetota</taxon>
        <taxon>Actinomycetes</taxon>
        <taxon>Micromonosporales</taxon>
        <taxon>Micromonosporaceae</taxon>
        <taxon>Micromonospora</taxon>
    </lineage>
</organism>
<evidence type="ECO:0000313" key="1">
    <source>
        <dbReference type="EMBL" id="SCL16237.1"/>
    </source>
</evidence>
<reference evidence="2" key="1">
    <citation type="submission" date="2016-06" db="EMBL/GenBank/DDBJ databases">
        <authorList>
            <person name="Varghese N."/>
        </authorList>
    </citation>
    <scope>NUCLEOTIDE SEQUENCE [LARGE SCALE GENOMIC DNA]</scope>
    <source>
        <strain evidence="2">DSM 46123</strain>
    </source>
</reference>
<dbReference type="AlphaFoldDB" id="A0A1C6RGD9"/>
<name>A0A1C6RGD9_9ACTN</name>
<accession>A0A1C6RGD9</accession>
<dbReference type="Proteomes" id="UP000198906">
    <property type="component" value="Unassembled WGS sequence"/>
</dbReference>
<protein>
    <submittedName>
        <fullName evidence="1">Uncharacterized protein</fullName>
    </submittedName>
</protein>